<dbReference type="RefSeq" id="WP_357808834.1">
    <property type="nucleotide sequence ID" value="NZ_JBEYBM010000023.1"/>
</dbReference>
<reference evidence="1 2" key="1">
    <citation type="submission" date="2024-06" db="EMBL/GenBank/DDBJ databases">
        <title>The Natural Products Discovery Center: Release of the First 8490 Sequenced Strains for Exploring Actinobacteria Biosynthetic Diversity.</title>
        <authorList>
            <person name="Kalkreuter E."/>
            <person name="Kautsar S.A."/>
            <person name="Yang D."/>
            <person name="Bader C.D."/>
            <person name="Teijaro C.N."/>
            <person name="Fluegel L."/>
            <person name="Davis C.M."/>
            <person name="Simpson J.R."/>
            <person name="Lauterbach L."/>
            <person name="Steele A.D."/>
            <person name="Gui C."/>
            <person name="Meng S."/>
            <person name="Li G."/>
            <person name="Viehrig K."/>
            <person name="Ye F."/>
            <person name="Su P."/>
            <person name="Kiefer A.F."/>
            <person name="Nichols A."/>
            <person name="Cepeda A.J."/>
            <person name="Yan W."/>
            <person name="Fan B."/>
            <person name="Jiang Y."/>
            <person name="Adhikari A."/>
            <person name="Zheng C.-J."/>
            <person name="Schuster L."/>
            <person name="Cowan T.M."/>
            <person name="Smanski M.J."/>
            <person name="Chevrette M.G."/>
            <person name="De Carvalho L.P.S."/>
            <person name="Shen B."/>
        </authorList>
    </citation>
    <scope>NUCLEOTIDE SEQUENCE [LARGE SCALE GENOMIC DNA]</scope>
    <source>
        <strain evidence="1 2">NPDC019434</strain>
    </source>
</reference>
<protein>
    <submittedName>
        <fullName evidence="1">Uncharacterized protein</fullName>
    </submittedName>
</protein>
<evidence type="ECO:0000313" key="2">
    <source>
        <dbReference type="Proteomes" id="UP001550535"/>
    </source>
</evidence>
<name>A0ABV2XCB9_9NOCA</name>
<dbReference type="EMBL" id="JBEYBR010000041">
    <property type="protein sequence ID" value="MEU2123547.1"/>
    <property type="molecule type" value="Genomic_DNA"/>
</dbReference>
<accession>A0ABV2XCB9</accession>
<evidence type="ECO:0000313" key="1">
    <source>
        <dbReference type="EMBL" id="MEU2123547.1"/>
    </source>
</evidence>
<dbReference type="Proteomes" id="UP001550535">
    <property type="component" value="Unassembled WGS sequence"/>
</dbReference>
<comment type="caution">
    <text evidence="1">The sequence shown here is derived from an EMBL/GenBank/DDBJ whole genome shotgun (WGS) entry which is preliminary data.</text>
</comment>
<organism evidence="1 2">
    <name type="scientific">Nocardia niwae</name>
    <dbReference type="NCBI Taxonomy" id="626084"/>
    <lineage>
        <taxon>Bacteria</taxon>
        <taxon>Bacillati</taxon>
        <taxon>Actinomycetota</taxon>
        <taxon>Actinomycetes</taxon>
        <taxon>Mycobacteriales</taxon>
        <taxon>Nocardiaceae</taxon>
        <taxon>Nocardia</taxon>
    </lineage>
</organism>
<keyword evidence="2" id="KW-1185">Reference proteome</keyword>
<proteinExistence type="predicted"/>
<gene>
    <name evidence="1" type="ORF">ABZ507_17185</name>
</gene>
<sequence>MAHTTPSDCDTDSAAPSARLDRVGARVPQGYKLNVRIRFGARQGALTHLTDVSRHARTGTATTPTGLPKALASKIEKSDRKIINWLAKNAANRQLFITQPVDALVAAGVDLTRFERKLLQRIHRAAGETNVLPPGAELAEVAVTTAKNRGNKTGRD</sequence>